<feature type="transmembrane region" description="Helical" evidence="1">
    <location>
        <begin position="162"/>
        <end position="184"/>
    </location>
</feature>
<proteinExistence type="predicted"/>
<gene>
    <name evidence="2" type="ORF">ACFQO9_18210</name>
</gene>
<sequence>MRKYNFRFVDDPKNQNVGLSVKEIQFLQKELNLKFPETYIFYLQNAGKNSNVFSVEKDVGKLKECQHLLRQELDKEDLLKDEDLFCFKYDKEYETHIGIDFESFYFLNLSESNEELKIYLLHDRITNLDWLGYTRELYKEDFIQFINKWTEIKYNTNKKLTIIDIIFMIILVPILIVCFIYEWIRSKF</sequence>
<keyword evidence="3" id="KW-1185">Reference proteome</keyword>
<evidence type="ECO:0000313" key="3">
    <source>
        <dbReference type="Proteomes" id="UP001596550"/>
    </source>
</evidence>
<dbReference type="EMBL" id="JBHTCR010000011">
    <property type="protein sequence ID" value="MFC7348656.1"/>
    <property type="molecule type" value="Genomic_DNA"/>
</dbReference>
<comment type="caution">
    <text evidence="2">The sequence shown here is derived from an EMBL/GenBank/DDBJ whole genome shotgun (WGS) entry which is preliminary data.</text>
</comment>
<keyword evidence="1" id="KW-1133">Transmembrane helix</keyword>
<name>A0ABW2M4I0_9FLAO</name>
<accession>A0ABW2M4I0</accession>
<evidence type="ECO:0008006" key="4">
    <source>
        <dbReference type="Google" id="ProtNLM"/>
    </source>
</evidence>
<dbReference type="Proteomes" id="UP001596550">
    <property type="component" value="Unassembled WGS sequence"/>
</dbReference>
<keyword evidence="1" id="KW-0472">Membrane</keyword>
<organism evidence="2 3">
    <name type="scientific">Chryseobacterium zhengzhouense</name>
    <dbReference type="NCBI Taxonomy" id="1636086"/>
    <lineage>
        <taxon>Bacteria</taxon>
        <taxon>Pseudomonadati</taxon>
        <taxon>Bacteroidota</taxon>
        <taxon>Flavobacteriia</taxon>
        <taxon>Flavobacteriales</taxon>
        <taxon>Weeksellaceae</taxon>
        <taxon>Chryseobacterium group</taxon>
        <taxon>Chryseobacterium</taxon>
    </lineage>
</organism>
<dbReference type="SUPFAM" id="SSF160631">
    <property type="entry name" value="SMI1/KNR4-like"/>
    <property type="match status" value="1"/>
</dbReference>
<keyword evidence="1" id="KW-0812">Transmembrane</keyword>
<protein>
    <recommendedName>
        <fullName evidence="4">Knr4/Smi1-like domain-containing protein</fullName>
    </recommendedName>
</protein>
<dbReference type="RefSeq" id="WP_378182769.1">
    <property type="nucleotide sequence ID" value="NZ_JBHTCR010000011.1"/>
</dbReference>
<evidence type="ECO:0000256" key="1">
    <source>
        <dbReference type="SAM" id="Phobius"/>
    </source>
</evidence>
<evidence type="ECO:0000313" key="2">
    <source>
        <dbReference type="EMBL" id="MFC7348656.1"/>
    </source>
</evidence>
<reference evidence="3" key="1">
    <citation type="journal article" date="2019" name="Int. J. Syst. Evol. Microbiol.">
        <title>The Global Catalogue of Microorganisms (GCM) 10K type strain sequencing project: providing services to taxonomists for standard genome sequencing and annotation.</title>
        <authorList>
            <consortium name="The Broad Institute Genomics Platform"/>
            <consortium name="The Broad Institute Genome Sequencing Center for Infectious Disease"/>
            <person name="Wu L."/>
            <person name="Ma J."/>
        </authorList>
    </citation>
    <scope>NUCLEOTIDE SEQUENCE [LARGE SCALE GENOMIC DNA]</scope>
    <source>
        <strain evidence="3">CCUG 54781</strain>
    </source>
</reference>
<dbReference type="InterPro" id="IPR037883">
    <property type="entry name" value="Knr4/Smi1-like_sf"/>
</dbReference>